<dbReference type="EMBL" id="CP002868">
    <property type="protein sequence ID" value="AEJ20463.1"/>
    <property type="molecule type" value="Genomic_DNA"/>
</dbReference>
<name>F8F3U4_GRAC1</name>
<dbReference type="Proteomes" id="UP000000503">
    <property type="component" value="Chromosome"/>
</dbReference>
<gene>
    <name evidence="3" type="ordered locus">Spica_2353</name>
</gene>
<dbReference type="SUPFAM" id="SSF48452">
    <property type="entry name" value="TPR-like"/>
    <property type="match status" value="1"/>
</dbReference>
<feature type="region of interest" description="Disordered" evidence="2">
    <location>
        <begin position="91"/>
        <end position="122"/>
    </location>
</feature>
<dbReference type="STRING" id="744872.Spica_2353"/>
<dbReference type="InterPro" id="IPR019734">
    <property type="entry name" value="TPR_rpt"/>
</dbReference>
<accession>F8F3U4</accession>
<feature type="repeat" description="TPR" evidence="1">
    <location>
        <begin position="30"/>
        <end position="63"/>
    </location>
</feature>
<dbReference type="HOGENOM" id="CLU_2025718_0_0_12"/>
<keyword evidence="1" id="KW-0802">TPR repeat</keyword>
<proteinExistence type="predicted"/>
<sequence length="122" mass="14391">MKHHNEEAELHSPKLSEELEDQLRPSRYLGYDRDHLGVALLRREMFEAAASQFKRAVYLNPYESAFKQHLAWCLYKMNRLSEALTEIETALQQKPEDPDSLTVRKRILRAQKEEGPRRKESP</sequence>
<dbReference type="Pfam" id="PF14559">
    <property type="entry name" value="TPR_19"/>
    <property type="match status" value="1"/>
</dbReference>
<evidence type="ECO:0000313" key="4">
    <source>
        <dbReference type="Proteomes" id="UP000000503"/>
    </source>
</evidence>
<dbReference type="Gene3D" id="1.25.40.10">
    <property type="entry name" value="Tetratricopeptide repeat domain"/>
    <property type="match status" value="1"/>
</dbReference>
<evidence type="ECO:0000256" key="1">
    <source>
        <dbReference type="PROSITE-ProRule" id="PRU00339"/>
    </source>
</evidence>
<organism evidence="3 4">
    <name type="scientific">Gracilinema caldarium (strain ATCC 51460 / DSM 7334 / H1)</name>
    <name type="common">Treponema caldarium</name>
    <dbReference type="NCBI Taxonomy" id="744872"/>
    <lineage>
        <taxon>Bacteria</taxon>
        <taxon>Pseudomonadati</taxon>
        <taxon>Spirochaetota</taxon>
        <taxon>Spirochaetia</taxon>
        <taxon>Spirochaetales</taxon>
        <taxon>Breznakiellaceae</taxon>
        <taxon>Gracilinema</taxon>
    </lineage>
</organism>
<feature type="compositionally biased region" description="Basic and acidic residues" evidence="2">
    <location>
        <begin position="110"/>
        <end position="122"/>
    </location>
</feature>
<dbReference type="InterPro" id="IPR011990">
    <property type="entry name" value="TPR-like_helical_dom_sf"/>
</dbReference>
<evidence type="ECO:0000256" key="2">
    <source>
        <dbReference type="SAM" id="MobiDB-lite"/>
    </source>
</evidence>
<dbReference type="OrthoDB" id="9766710at2"/>
<dbReference type="KEGG" id="scd:Spica_2353"/>
<dbReference type="PROSITE" id="PS50005">
    <property type="entry name" value="TPR"/>
    <property type="match status" value="1"/>
</dbReference>
<dbReference type="AlphaFoldDB" id="F8F3U4"/>
<reference evidence="4" key="1">
    <citation type="journal article" date="2013" name="Stand. Genomic Sci.">
        <title>Genome sequence of the thermophilic fresh-water bacterium Spirochaeta caldaria type strain (H1(T)), reclassification of Spirochaeta caldaria, Spirochaeta stenostrepta, and Spirochaeta zuelzerae in the genus Treponema as Treponema caldaria comb. nov., Treponema stenostrepta comb. nov., and Treponema zuelzerae comb. nov., and emendation of the genus Treponema.</title>
        <authorList>
            <person name="Abt B."/>
            <person name="Goker M."/>
            <person name="Scheuner C."/>
            <person name="Han C."/>
            <person name="Lu M."/>
            <person name="Misra M."/>
            <person name="Lapidus A."/>
            <person name="Nolan M."/>
            <person name="Lucas S."/>
            <person name="Hammon N."/>
            <person name="Deshpande S."/>
            <person name="Cheng J.F."/>
            <person name="Tapia R."/>
            <person name="Goodwin L.A."/>
            <person name="Pitluck S."/>
            <person name="Liolios K."/>
            <person name="Pagani I."/>
            <person name="Ivanova N."/>
            <person name="Mavromatis K."/>
            <person name="Mikhailova N."/>
            <person name="Huntemann M."/>
            <person name="Pati A."/>
            <person name="Chen A."/>
            <person name="Palaniappan K."/>
            <person name="Land M."/>
            <person name="Hauser L."/>
            <person name="Jeffries C.D."/>
            <person name="Rohde M."/>
            <person name="Spring S."/>
            <person name="Gronow S."/>
            <person name="Detter J.C."/>
            <person name="Bristow J."/>
            <person name="Eisen J.A."/>
            <person name="Markowitz V."/>
            <person name="Hugenholtz P."/>
            <person name="Kyrpides N.C."/>
            <person name="Woyke T."/>
            <person name="Klenk H.P."/>
        </authorList>
    </citation>
    <scope>NUCLEOTIDE SEQUENCE</scope>
    <source>
        <strain evidence="4">ATCC 51460 / DSM 7334 / H1</strain>
    </source>
</reference>
<protein>
    <submittedName>
        <fullName evidence="3">Uncharacterized protein</fullName>
    </submittedName>
</protein>
<dbReference type="RefSeq" id="WP_013969744.1">
    <property type="nucleotide sequence ID" value="NC_015732.1"/>
</dbReference>
<evidence type="ECO:0000313" key="3">
    <source>
        <dbReference type="EMBL" id="AEJ20463.1"/>
    </source>
</evidence>
<keyword evidence="4" id="KW-1185">Reference proteome</keyword>